<dbReference type="Gene3D" id="3.40.47.10">
    <property type="match status" value="1"/>
</dbReference>
<organism evidence="1 2">
    <name type="scientific">Corallococcus soli</name>
    <dbReference type="NCBI Taxonomy" id="2710757"/>
    <lineage>
        <taxon>Bacteria</taxon>
        <taxon>Pseudomonadati</taxon>
        <taxon>Myxococcota</taxon>
        <taxon>Myxococcia</taxon>
        <taxon>Myxococcales</taxon>
        <taxon>Cystobacterineae</taxon>
        <taxon>Myxococcaceae</taxon>
        <taxon>Corallococcus</taxon>
    </lineage>
</organism>
<dbReference type="SUPFAM" id="SSF53901">
    <property type="entry name" value="Thiolase-like"/>
    <property type="match status" value="2"/>
</dbReference>
<evidence type="ECO:0000313" key="1">
    <source>
        <dbReference type="EMBL" id="MBE4752841.1"/>
    </source>
</evidence>
<reference evidence="1 2" key="1">
    <citation type="submission" date="2020-02" db="EMBL/GenBank/DDBJ databases">
        <authorList>
            <person name="Babadi Z.K."/>
            <person name="Risdian C."/>
            <person name="Ebrahimipour G.H."/>
            <person name="Wink J."/>
        </authorList>
    </citation>
    <scope>NUCLEOTIDE SEQUENCE [LARGE SCALE GENOMIC DNA]</scope>
    <source>
        <strain evidence="1 2">ZKHCc1 1396</strain>
    </source>
</reference>
<proteinExistence type="predicted"/>
<dbReference type="RefSeq" id="WP_193430014.1">
    <property type="nucleotide sequence ID" value="NZ_CBCSIP010000130.1"/>
</dbReference>
<dbReference type="EMBL" id="JAAIYO010000014">
    <property type="protein sequence ID" value="MBE4752841.1"/>
    <property type="molecule type" value="Genomic_DNA"/>
</dbReference>
<accession>A0ABR9PY28</accession>
<gene>
    <name evidence="1" type="ORF">G4177_32290</name>
</gene>
<keyword evidence="2" id="KW-1185">Reference proteome</keyword>
<name>A0ABR9PY28_9BACT</name>
<dbReference type="InterPro" id="IPR016039">
    <property type="entry name" value="Thiolase-like"/>
</dbReference>
<evidence type="ECO:0000313" key="2">
    <source>
        <dbReference type="Proteomes" id="UP001516472"/>
    </source>
</evidence>
<dbReference type="Proteomes" id="UP001516472">
    <property type="component" value="Unassembled WGS sequence"/>
</dbReference>
<sequence>MNLAITSLGMICSVGYGAAASCAAIRAGIARPRELESFRVTEGDPANEAALMGHPVEGYTEGYSRQARWLRLALGSLAELRTYGGLPDPRQAGFWKRTGLVAALPWPDEEWLELAGGSDVLARQAYLEPLIDASRLPISIEHTLGVWAGHAGTIEAVGWARTQLSQRRMDRVVVLAADSYLDQATLDELLEQRRLKSGDVPCGMAPGEAAACFLLEPETDAQRRGARIEARIRSVGMARCEPFDLQGAHDGAALSRATAQALEGSGLEGLFDGDLHTDLNGENWRARQVSYLRLRLDSRLSPRSRLLTACTSLGDVGAASGAVSVCAAVRAWRRGHAGGPHSLVVSISDRGHCGAMVLEQHRS</sequence>
<comment type="caution">
    <text evidence="1">The sequence shown here is derived from an EMBL/GenBank/DDBJ whole genome shotgun (WGS) entry which is preliminary data.</text>
</comment>
<evidence type="ECO:0008006" key="3">
    <source>
        <dbReference type="Google" id="ProtNLM"/>
    </source>
</evidence>
<protein>
    <recommendedName>
        <fullName evidence="3">3-oxoacyl-ACP synthase</fullName>
    </recommendedName>
</protein>